<comment type="caution">
    <text evidence="6">The sequence shown here is derived from an EMBL/GenBank/DDBJ whole genome shotgun (WGS) entry which is preliminary data.</text>
</comment>
<evidence type="ECO:0000256" key="4">
    <source>
        <dbReference type="ARBA" id="ARBA00022884"/>
    </source>
</evidence>
<organism evidence="6">
    <name type="scientific">mine drainage metagenome</name>
    <dbReference type="NCBI Taxonomy" id="410659"/>
    <lineage>
        <taxon>unclassified sequences</taxon>
        <taxon>metagenomes</taxon>
        <taxon>ecological metagenomes</taxon>
    </lineage>
</organism>
<dbReference type="PANTHER" id="PTHR17224:SF1">
    <property type="entry name" value="PEPTIDYL-TRNA HYDROLASE"/>
    <property type="match status" value="1"/>
</dbReference>
<accession>E6QXF1</accession>
<evidence type="ECO:0000256" key="5">
    <source>
        <dbReference type="ARBA" id="ARBA00038063"/>
    </source>
</evidence>
<reference evidence="6" key="1">
    <citation type="submission" date="2009-10" db="EMBL/GenBank/DDBJ databases">
        <title>Diversity of trophic interactions inside an arsenic-rich microbial ecosystem.</title>
        <authorList>
            <person name="Bertin P.N."/>
            <person name="Heinrich-Salmeron A."/>
            <person name="Pelletier E."/>
            <person name="Goulhen-Chollet F."/>
            <person name="Arsene-Ploetze F."/>
            <person name="Gallien S."/>
            <person name="Calteau A."/>
            <person name="Vallenet D."/>
            <person name="Casiot C."/>
            <person name="Chane-Woon-Ming B."/>
            <person name="Giloteaux L."/>
            <person name="Barakat M."/>
            <person name="Bonnefoy V."/>
            <person name="Bruneel O."/>
            <person name="Chandler M."/>
            <person name="Cleiss J."/>
            <person name="Duran R."/>
            <person name="Elbaz-Poulichet F."/>
            <person name="Fonknechten N."/>
            <person name="Lauga B."/>
            <person name="Mornico D."/>
            <person name="Ortet P."/>
            <person name="Schaeffer C."/>
            <person name="Siguier P."/>
            <person name="Alexander Thil Smith A."/>
            <person name="Van Dorsselaer A."/>
            <person name="Weissenbach J."/>
            <person name="Medigue C."/>
            <person name="Le Paslier D."/>
        </authorList>
    </citation>
    <scope>NUCLEOTIDE SEQUENCE</scope>
</reference>
<sequence>MPMRLIVGLGNPGRNYIQTRHNAGYRWLEQCAVTLGVSMQPDAKCFGLVGSGRDAQSVHLLMPQTFMNASGKSVGAFMRFYKIAPEDLLVVHDELDLLPGDARLKQGGGHGGHNGLKDIINVLGTQQFWRLRLGIGHPGHRDAVADWVLSPPRADESALIEDAMARSLVLLPQLLQGDFPAAMRELHTQPKR</sequence>
<evidence type="ECO:0000256" key="1">
    <source>
        <dbReference type="ARBA" id="ARBA00013260"/>
    </source>
</evidence>
<keyword evidence="2" id="KW-0820">tRNA-binding</keyword>
<keyword evidence="3 6" id="KW-0378">Hydrolase</keyword>
<dbReference type="EC" id="3.1.1.29" evidence="1"/>
<dbReference type="GO" id="GO:0000049">
    <property type="term" value="F:tRNA binding"/>
    <property type="evidence" value="ECO:0007669"/>
    <property type="project" value="UniProtKB-KW"/>
</dbReference>
<dbReference type="FunFam" id="3.40.50.1470:FF:000001">
    <property type="entry name" value="Peptidyl-tRNA hydrolase"/>
    <property type="match status" value="1"/>
</dbReference>
<proteinExistence type="inferred from homology"/>
<dbReference type="GO" id="GO:0004045">
    <property type="term" value="F:peptidyl-tRNA hydrolase activity"/>
    <property type="evidence" value="ECO:0007669"/>
    <property type="project" value="UniProtKB-EC"/>
</dbReference>
<dbReference type="AlphaFoldDB" id="E6QXF1"/>
<dbReference type="SUPFAM" id="SSF53178">
    <property type="entry name" value="Peptidyl-tRNA hydrolase-like"/>
    <property type="match status" value="1"/>
</dbReference>
<evidence type="ECO:0000256" key="2">
    <source>
        <dbReference type="ARBA" id="ARBA00022555"/>
    </source>
</evidence>
<dbReference type="Pfam" id="PF01195">
    <property type="entry name" value="Pept_tRNA_hydro"/>
    <property type="match status" value="1"/>
</dbReference>
<dbReference type="NCBIfam" id="TIGR00447">
    <property type="entry name" value="pth"/>
    <property type="match status" value="1"/>
</dbReference>
<dbReference type="Gene3D" id="3.40.50.1470">
    <property type="entry name" value="Peptidyl-tRNA hydrolase"/>
    <property type="match status" value="1"/>
</dbReference>
<dbReference type="InterPro" id="IPR001328">
    <property type="entry name" value="Pept_tRNA_hydro"/>
</dbReference>
<dbReference type="InterPro" id="IPR018171">
    <property type="entry name" value="Pept_tRNA_hydro_CS"/>
</dbReference>
<dbReference type="InterPro" id="IPR036416">
    <property type="entry name" value="Pept_tRNA_hydro_sf"/>
</dbReference>
<dbReference type="PANTHER" id="PTHR17224">
    <property type="entry name" value="PEPTIDYL-TRNA HYDROLASE"/>
    <property type="match status" value="1"/>
</dbReference>
<evidence type="ECO:0000313" key="6">
    <source>
        <dbReference type="EMBL" id="CBI11925.1"/>
    </source>
</evidence>
<keyword evidence="4" id="KW-0694">RNA-binding</keyword>
<protein>
    <recommendedName>
        <fullName evidence="1">peptidyl-tRNA hydrolase</fullName>
        <ecNumber evidence="1">3.1.1.29</ecNumber>
    </recommendedName>
</protein>
<evidence type="ECO:0000256" key="3">
    <source>
        <dbReference type="ARBA" id="ARBA00022801"/>
    </source>
</evidence>
<name>E6QXF1_9ZZZZ</name>
<gene>
    <name evidence="6" type="primary">pth</name>
    <name evidence="6" type="ORF">CARN7_2777</name>
</gene>
<dbReference type="HAMAP" id="MF_00083">
    <property type="entry name" value="Pept_tRNA_hydro_bact"/>
    <property type="match status" value="1"/>
</dbReference>
<comment type="similarity">
    <text evidence="5">Belongs to the PTH family.</text>
</comment>
<dbReference type="EMBL" id="CABR01000178">
    <property type="protein sequence ID" value="CBI11925.1"/>
    <property type="molecule type" value="Genomic_DNA"/>
</dbReference>
<dbReference type="CDD" id="cd00462">
    <property type="entry name" value="PTH"/>
    <property type="match status" value="1"/>
</dbReference>
<dbReference type="PROSITE" id="PS01196">
    <property type="entry name" value="PEPT_TRNA_HYDROL_2"/>
    <property type="match status" value="1"/>
</dbReference>